<dbReference type="GeneID" id="73903759"/>
<dbReference type="Proteomes" id="UP001595846">
    <property type="component" value="Unassembled WGS sequence"/>
</dbReference>
<dbReference type="EMBL" id="JBHSAQ010000006">
    <property type="protein sequence ID" value="MFC3958704.1"/>
    <property type="molecule type" value="Genomic_DNA"/>
</dbReference>
<accession>A0ABD5NNI9</accession>
<evidence type="ECO:0000259" key="3">
    <source>
        <dbReference type="PROSITE" id="PS50234"/>
    </source>
</evidence>
<dbReference type="InterPro" id="IPR036465">
    <property type="entry name" value="vWFA_dom_sf"/>
</dbReference>
<dbReference type="Pfam" id="PF23981">
    <property type="entry name" value="DUF7305"/>
    <property type="match status" value="1"/>
</dbReference>
<comment type="caution">
    <text evidence="4">The sequence shown here is derived from an EMBL/GenBank/DDBJ whole genome shotgun (WGS) entry which is preliminary data.</text>
</comment>
<dbReference type="Pfam" id="PF00092">
    <property type="entry name" value="VWA"/>
    <property type="match status" value="1"/>
</dbReference>
<reference evidence="4 5" key="1">
    <citation type="journal article" date="2019" name="Int. J. Syst. Evol. Microbiol.">
        <title>The Global Catalogue of Microorganisms (GCM) 10K type strain sequencing project: providing services to taxonomists for standard genome sequencing and annotation.</title>
        <authorList>
            <consortium name="The Broad Institute Genomics Platform"/>
            <consortium name="The Broad Institute Genome Sequencing Center for Infectious Disease"/>
            <person name="Wu L."/>
            <person name="Ma J."/>
        </authorList>
    </citation>
    <scope>NUCLEOTIDE SEQUENCE [LARGE SCALE GENOMIC DNA]</scope>
    <source>
        <strain evidence="4 5">IBRC-M 10256</strain>
    </source>
</reference>
<dbReference type="Gene3D" id="3.40.50.410">
    <property type="entry name" value="von Willebrand factor, type A domain"/>
    <property type="match status" value="1"/>
</dbReference>
<dbReference type="PROSITE" id="PS50234">
    <property type="entry name" value="VWFA"/>
    <property type="match status" value="1"/>
</dbReference>
<evidence type="ECO:0000256" key="2">
    <source>
        <dbReference type="SAM" id="Phobius"/>
    </source>
</evidence>
<feature type="transmembrane region" description="Helical" evidence="2">
    <location>
        <begin position="43"/>
        <end position="69"/>
    </location>
</feature>
<evidence type="ECO:0000313" key="4">
    <source>
        <dbReference type="EMBL" id="MFC3958704.1"/>
    </source>
</evidence>
<keyword evidence="2" id="KW-0472">Membrane</keyword>
<dbReference type="InterPro" id="IPR055729">
    <property type="entry name" value="DUF7305"/>
</dbReference>
<feature type="domain" description="VWFA" evidence="3">
    <location>
        <begin position="575"/>
        <end position="756"/>
    </location>
</feature>
<feature type="compositionally biased region" description="Low complexity" evidence="1">
    <location>
        <begin position="14"/>
        <end position="24"/>
    </location>
</feature>
<proteinExistence type="predicted"/>
<dbReference type="RefSeq" id="WP_256531043.1">
    <property type="nucleotide sequence ID" value="NZ_CP101824.1"/>
</dbReference>
<keyword evidence="2" id="KW-0812">Transmembrane</keyword>
<dbReference type="SUPFAM" id="SSF53300">
    <property type="entry name" value="vWA-like"/>
    <property type="match status" value="1"/>
</dbReference>
<organism evidence="4 5">
    <name type="scientific">Halovivax cerinus</name>
    <dbReference type="NCBI Taxonomy" id="1487865"/>
    <lineage>
        <taxon>Archaea</taxon>
        <taxon>Methanobacteriati</taxon>
        <taxon>Methanobacteriota</taxon>
        <taxon>Stenosarchaea group</taxon>
        <taxon>Halobacteria</taxon>
        <taxon>Halobacteriales</taxon>
        <taxon>Natrialbaceae</taxon>
        <taxon>Halovivax</taxon>
    </lineage>
</organism>
<dbReference type="InterPro" id="IPR055713">
    <property type="entry name" value="DUF7289"/>
</dbReference>
<protein>
    <submittedName>
        <fullName evidence="4">VWA domain-containing protein</fullName>
    </submittedName>
</protein>
<keyword evidence="5" id="KW-1185">Reference proteome</keyword>
<evidence type="ECO:0000256" key="1">
    <source>
        <dbReference type="SAM" id="MobiDB-lite"/>
    </source>
</evidence>
<dbReference type="InterPro" id="IPR002035">
    <property type="entry name" value="VWF_A"/>
</dbReference>
<sequence>MTLGIGDSRSNTDSWSAGKSGSSSTEAGFGTDTDARTDRSISAVAGIVLLFGMVAIGAAVLAVSGMALVDSLEAESTHQQGLNELSQLDHTLATQGYDPDDVRSFALSGEYEMVQDGTLTITAKGQFGSEEPVVPDLPLQTVRLDAPGEGTVGYQGGGIFVGDDESSYVHKDPSLRYGSENASGVESKRLSFSVVDLQGNLSQGENRVEQQARNRSRETLQNITYVTGVEIRIENSTYHHAWASFLSEEFGSSAVSHFTGNQTVVVDADIDHDRPFSQYIEVYPDIYGGLHVESTRNVALESNTLSVDNYDSRNGTYDASNASPDLFTIDVPHDKRVNLRPSADIDGLPVSNGSIRFGQGPSVTPFAFYGNANESAQHNPDVLTAKLTRNGFDSIDSIDTEVANAIGLLDGTADPLPINGPIDEGLYVSSSNVDLSNDPIETGSGSAVHIGVTGDLTMEDVAVTGSGQTHIYVTGDVELSNVTIPNQTASSLWIYGTSNADIEIDETFQGVVYAPGSTSLELDDGTEIYGSVVAGEPDIGDDVDVHFDRALRSAEALADDDLNQSWSASEPNDLDVSFVLDATGSMEWNDEYDQIEPATKNAIDMLSPGYHRAGVFEFNTEGRTRHEISHDLDSVKETVRAEEEGGTNISTGMKVALDNHAAVDDGGEKHMILLTDGANDVPCYWNCEEANEHANETTIAQASRAAADDVTIWTIAFDAADAGMMQNISNTTGGEYYEIHGADEIEAVMEQILNEVIEEEESLELAVNLDFEAKPRPNHHAFDVQTFQFTLDS</sequence>
<dbReference type="Pfam" id="PF23960">
    <property type="entry name" value="DUF7289"/>
    <property type="match status" value="1"/>
</dbReference>
<dbReference type="AlphaFoldDB" id="A0ABD5NNI9"/>
<dbReference type="SMART" id="SM00327">
    <property type="entry name" value="VWA"/>
    <property type="match status" value="1"/>
</dbReference>
<evidence type="ECO:0000313" key="5">
    <source>
        <dbReference type="Proteomes" id="UP001595846"/>
    </source>
</evidence>
<keyword evidence="2" id="KW-1133">Transmembrane helix</keyword>
<gene>
    <name evidence="4" type="ORF">ACFOUR_10035</name>
</gene>
<feature type="region of interest" description="Disordered" evidence="1">
    <location>
        <begin position="1"/>
        <end position="34"/>
    </location>
</feature>
<name>A0ABD5NNI9_9EURY</name>
<dbReference type="CDD" id="cd00198">
    <property type="entry name" value="vWFA"/>
    <property type="match status" value="1"/>
</dbReference>